<evidence type="ECO:0000313" key="3">
    <source>
        <dbReference type="EMBL" id="QTE48700.1"/>
    </source>
</evidence>
<evidence type="ECO:0000313" key="5">
    <source>
        <dbReference type="Proteomes" id="UP000663940"/>
    </source>
</evidence>
<sequence length="68" mass="7831">MKENFGFYSSLLFSLLFCVLLFDSILLLTGRIHHIPGSHRQVLLIGLLLWVILLFLGSDRDDDWAGQR</sequence>
<keyword evidence="1" id="KW-0812">Transmembrane</keyword>
<dbReference type="EMBL" id="CP043451">
    <property type="protein sequence ID" value="QEM02557.1"/>
    <property type="molecule type" value="Genomic_DNA"/>
</dbReference>
<evidence type="ECO:0000256" key="1">
    <source>
        <dbReference type="SAM" id="Phobius"/>
    </source>
</evidence>
<dbReference type="EMBL" id="CP071880">
    <property type="protein sequence ID" value="QTE48700.1"/>
    <property type="molecule type" value="Genomic_DNA"/>
</dbReference>
<evidence type="ECO:0000313" key="4">
    <source>
        <dbReference type="Proteomes" id="UP000250557"/>
    </source>
</evidence>
<dbReference type="Proteomes" id="UP000250557">
    <property type="component" value="Chromosome"/>
</dbReference>
<protein>
    <submittedName>
        <fullName evidence="2">Uncharacterized protein</fullName>
    </submittedName>
</protein>
<feature type="transmembrane region" description="Helical" evidence="1">
    <location>
        <begin position="41"/>
        <end position="58"/>
    </location>
</feature>
<accession>A0AAE6MGV2</accession>
<gene>
    <name evidence="2" type="ORF">DIU31_003125</name>
    <name evidence="3" type="ORF">J3L21_24625</name>
</gene>
<organism evidence="2 4">
    <name type="scientific">Mucilaginibacter rubeus</name>
    <dbReference type="NCBI Taxonomy" id="2027860"/>
    <lineage>
        <taxon>Bacteria</taxon>
        <taxon>Pseudomonadati</taxon>
        <taxon>Bacteroidota</taxon>
        <taxon>Sphingobacteriia</taxon>
        <taxon>Sphingobacteriales</taxon>
        <taxon>Sphingobacteriaceae</taxon>
        <taxon>Mucilaginibacter</taxon>
    </lineage>
</organism>
<reference evidence="3 5" key="2">
    <citation type="submission" date="2021-03" db="EMBL/GenBank/DDBJ databases">
        <title>Mucilaginibacter strains isolated from gold and copper mining confer multi heavy-metal resistance.</title>
        <authorList>
            <person name="Li Y."/>
        </authorList>
    </citation>
    <scope>NUCLEOTIDE SEQUENCE [LARGE SCALE GENOMIC DNA]</scope>
    <source>
        <strain evidence="3 5">P2-4</strain>
    </source>
</reference>
<keyword evidence="1" id="KW-0472">Membrane</keyword>
<feature type="transmembrane region" description="Helical" evidence="1">
    <location>
        <begin position="6"/>
        <end position="29"/>
    </location>
</feature>
<keyword evidence="5" id="KW-1185">Reference proteome</keyword>
<keyword evidence="1" id="KW-1133">Transmembrane helix</keyword>
<reference evidence="2 4" key="1">
    <citation type="submission" date="2019-08" db="EMBL/GenBank/DDBJ databases">
        <title>Comparative genome analysis confer to the adaptation heavy metal polluted environment.</title>
        <authorList>
            <person name="Li Y."/>
        </authorList>
    </citation>
    <scope>NUCLEOTIDE SEQUENCE [LARGE SCALE GENOMIC DNA]</scope>
    <source>
        <strain evidence="2 4">P2</strain>
    </source>
</reference>
<proteinExistence type="predicted"/>
<dbReference type="RefSeq" id="WP_146750427.1">
    <property type="nucleotide sequence ID" value="NZ_CP043451.1"/>
</dbReference>
<dbReference type="AlphaFoldDB" id="A0AAE6MGV2"/>
<evidence type="ECO:0000313" key="2">
    <source>
        <dbReference type="EMBL" id="QEM02557.1"/>
    </source>
</evidence>
<name>A0AAE6MGV2_9SPHI</name>
<dbReference type="Proteomes" id="UP000663940">
    <property type="component" value="Chromosome"/>
</dbReference>